<evidence type="ECO:0000313" key="2">
    <source>
        <dbReference type="Proteomes" id="UP000020825"/>
    </source>
</evidence>
<gene>
    <name evidence="1" type="ORF">I550_0315</name>
</gene>
<evidence type="ECO:0000313" key="1">
    <source>
        <dbReference type="EMBL" id="EUA57195.1"/>
    </source>
</evidence>
<sequence>MIVDHATPDHQLPSENVRSGRAIAMPTFAGAAAESCSKLASSASSRGRAVMRRFRYRRE</sequence>
<dbReference type="AlphaFoldDB" id="X8CPJ5"/>
<protein>
    <submittedName>
        <fullName evidence="1">Uncharacterized protein</fullName>
    </submittedName>
</protein>
<organism evidence="1 2">
    <name type="scientific">Mycobacterium intracellulare 1956</name>
    <dbReference type="NCBI Taxonomy" id="1299331"/>
    <lineage>
        <taxon>Bacteria</taxon>
        <taxon>Bacillati</taxon>
        <taxon>Actinomycetota</taxon>
        <taxon>Actinomycetes</taxon>
        <taxon>Mycobacteriales</taxon>
        <taxon>Mycobacteriaceae</taxon>
        <taxon>Mycobacterium</taxon>
        <taxon>Mycobacterium avium complex (MAC)</taxon>
    </lineage>
</organism>
<proteinExistence type="predicted"/>
<reference evidence="1 2" key="1">
    <citation type="submission" date="2013-12" db="EMBL/GenBank/DDBJ databases">
        <authorList>
            <person name="Zelazny A."/>
            <person name="Olivier K."/>
            <person name="Holland S."/>
            <person name="Lenaerts A."/>
            <person name="Ordway D."/>
            <person name="DeGroote M.A."/>
            <person name="Parker T."/>
            <person name="Sizemore C."/>
            <person name="Tallon L.J."/>
            <person name="Sadzewicz L.K."/>
            <person name="Sengamalay N."/>
            <person name="Fraser C.M."/>
            <person name="Hine E."/>
            <person name="Shefchek K.A."/>
            <person name="Das S.P."/>
            <person name="Tettelin H."/>
        </authorList>
    </citation>
    <scope>NUCLEOTIDE SEQUENCE [LARGE SCALE GENOMIC DNA]</scope>
    <source>
        <strain evidence="1 2">1956</strain>
    </source>
</reference>
<accession>X8CPJ5</accession>
<name>X8CPJ5_MYCIT</name>
<dbReference type="Proteomes" id="UP000020825">
    <property type="component" value="Unassembled WGS sequence"/>
</dbReference>
<comment type="caution">
    <text evidence="1">The sequence shown here is derived from an EMBL/GenBank/DDBJ whole genome shotgun (WGS) entry which is preliminary data.</text>
</comment>
<dbReference type="EMBL" id="JAOG01000001">
    <property type="protein sequence ID" value="EUA57195.1"/>
    <property type="molecule type" value="Genomic_DNA"/>
</dbReference>